<dbReference type="PANTHER" id="PTHR43162">
    <property type="match status" value="1"/>
</dbReference>
<comment type="caution">
    <text evidence="2">The sequence shown here is derived from an EMBL/GenBank/DDBJ whole genome shotgun (WGS) entry which is preliminary data.</text>
</comment>
<keyword evidence="3" id="KW-1185">Reference proteome</keyword>
<dbReference type="Pfam" id="PF13460">
    <property type="entry name" value="NAD_binding_10"/>
    <property type="match status" value="1"/>
</dbReference>
<dbReference type="Gene3D" id="3.90.25.10">
    <property type="entry name" value="UDP-galactose 4-epimerase, domain 1"/>
    <property type="match status" value="1"/>
</dbReference>
<dbReference type="SUPFAM" id="SSF51735">
    <property type="entry name" value="NAD(P)-binding Rossmann-fold domains"/>
    <property type="match status" value="1"/>
</dbReference>
<name>A0A9W6I119_9ACTN</name>
<protein>
    <submittedName>
        <fullName evidence="2">Nucleotide-diphosphate-sugar epimerase</fullName>
    </submittedName>
</protein>
<accession>A0A9W6I119</accession>
<dbReference type="AlphaFoldDB" id="A0A9W6I119"/>
<proteinExistence type="predicted"/>
<reference evidence="2" key="2">
    <citation type="submission" date="2023-01" db="EMBL/GenBank/DDBJ databases">
        <authorList>
            <person name="Sun Q."/>
            <person name="Evtushenko L."/>
        </authorList>
    </citation>
    <scope>NUCLEOTIDE SEQUENCE</scope>
    <source>
        <strain evidence="2">VKM Ac-2007</strain>
    </source>
</reference>
<dbReference type="RefSeq" id="WP_271217494.1">
    <property type="nucleotide sequence ID" value="NZ_BAAAVD010000004.1"/>
</dbReference>
<reference evidence="2" key="1">
    <citation type="journal article" date="2014" name="Int. J. Syst. Evol. Microbiol.">
        <title>Complete genome sequence of Corynebacterium casei LMG S-19264T (=DSM 44701T), isolated from a smear-ripened cheese.</title>
        <authorList>
            <consortium name="US DOE Joint Genome Institute (JGI-PGF)"/>
            <person name="Walter F."/>
            <person name="Albersmeier A."/>
            <person name="Kalinowski J."/>
            <person name="Ruckert C."/>
        </authorList>
    </citation>
    <scope>NUCLEOTIDE SEQUENCE</scope>
    <source>
        <strain evidence="2">VKM Ac-2007</strain>
    </source>
</reference>
<dbReference type="InterPro" id="IPR051604">
    <property type="entry name" value="Ergot_Alk_Oxidoreductase"/>
</dbReference>
<dbReference type="Proteomes" id="UP001143474">
    <property type="component" value="Unassembled WGS sequence"/>
</dbReference>
<gene>
    <name evidence="2" type="ORF">GCM10017600_24110</name>
</gene>
<dbReference type="Gene3D" id="3.40.50.720">
    <property type="entry name" value="NAD(P)-binding Rossmann-like Domain"/>
    <property type="match status" value="1"/>
</dbReference>
<dbReference type="InterPro" id="IPR036291">
    <property type="entry name" value="NAD(P)-bd_dom_sf"/>
</dbReference>
<dbReference type="InterPro" id="IPR016040">
    <property type="entry name" value="NAD(P)-bd_dom"/>
</dbReference>
<evidence type="ECO:0000259" key="1">
    <source>
        <dbReference type="Pfam" id="PF13460"/>
    </source>
</evidence>
<dbReference type="PANTHER" id="PTHR43162:SF1">
    <property type="entry name" value="PRESTALK A DIFFERENTIATION PROTEIN A"/>
    <property type="match status" value="1"/>
</dbReference>
<sequence>MILVTGATSNVGREVVGQLAAAGREVRAFTRDPDRVADIGPSVKTVTGDLAQPETLRAALAGVERVFALSGGGPEQPLHDANLAQAAAEAGVRHVVKMSVIGAEYGFGDLMSTWHLAGERAIRQVGLPWTFLRPGEFMSNARLWAATVKSQGVVYWPHGHVKVAVIDPRDIAALAVAALTSPGHEGKAYRISGPEALTVGERVGTLGAALGRALRHVEIPVSAARDAAARAGRQPLVVETALTNMGSDDYRVPYAQVLPVSRDVLGREPRTFAEWAADHIGLFR</sequence>
<dbReference type="EMBL" id="BSEV01000004">
    <property type="protein sequence ID" value="GLK09005.1"/>
    <property type="molecule type" value="Genomic_DNA"/>
</dbReference>
<evidence type="ECO:0000313" key="3">
    <source>
        <dbReference type="Proteomes" id="UP001143474"/>
    </source>
</evidence>
<feature type="domain" description="NAD(P)-binding" evidence="1">
    <location>
        <begin position="6"/>
        <end position="182"/>
    </location>
</feature>
<evidence type="ECO:0000313" key="2">
    <source>
        <dbReference type="EMBL" id="GLK09005.1"/>
    </source>
</evidence>
<organism evidence="2 3">
    <name type="scientific">Streptosporangium carneum</name>
    <dbReference type="NCBI Taxonomy" id="47481"/>
    <lineage>
        <taxon>Bacteria</taxon>
        <taxon>Bacillati</taxon>
        <taxon>Actinomycetota</taxon>
        <taxon>Actinomycetes</taxon>
        <taxon>Streptosporangiales</taxon>
        <taxon>Streptosporangiaceae</taxon>
        <taxon>Streptosporangium</taxon>
    </lineage>
</organism>